<proteinExistence type="predicted"/>
<organism evidence="2 3">
    <name type="scientific">Psilocybe cyanescens</name>
    <dbReference type="NCBI Taxonomy" id="93625"/>
    <lineage>
        <taxon>Eukaryota</taxon>
        <taxon>Fungi</taxon>
        <taxon>Dikarya</taxon>
        <taxon>Basidiomycota</taxon>
        <taxon>Agaricomycotina</taxon>
        <taxon>Agaricomycetes</taxon>
        <taxon>Agaricomycetidae</taxon>
        <taxon>Agaricales</taxon>
        <taxon>Agaricineae</taxon>
        <taxon>Strophariaceae</taxon>
        <taxon>Psilocybe</taxon>
    </lineage>
</organism>
<name>A0A409XUG5_PSICY</name>
<protein>
    <submittedName>
        <fullName evidence="2">Uncharacterized protein</fullName>
    </submittedName>
</protein>
<keyword evidence="1" id="KW-0812">Transmembrane</keyword>
<dbReference type="AlphaFoldDB" id="A0A409XUG5"/>
<sequence length="159" mass="18111">MSTPDIPMAVNVQENEISGNLNSSMLLNFLMGKSPLLHTYVDQVFTLWYMEEPYTFTVSSSIDLKRKMSRMCSTVSKKPMNLNRCIVLAAISALYFLYFLDFIMEWYDLDWVVVINGDTRESIFLATMGDGLQWTLALSIFLQNSLLIISDGLLVGQHC</sequence>
<dbReference type="InParanoid" id="A0A409XUG5"/>
<gene>
    <name evidence="2" type="ORF">CVT25_000296</name>
</gene>
<accession>A0A409XUG5</accession>
<comment type="caution">
    <text evidence="2">The sequence shown here is derived from an EMBL/GenBank/DDBJ whole genome shotgun (WGS) entry which is preliminary data.</text>
</comment>
<keyword evidence="1" id="KW-0472">Membrane</keyword>
<dbReference type="EMBL" id="NHYD01000378">
    <property type="protein sequence ID" value="PPQ94337.1"/>
    <property type="molecule type" value="Genomic_DNA"/>
</dbReference>
<feature type="transmembrane region" description="Helical" evidence="1">
    <location>
        <begin position="85"/>
        <end position="104"/>
    </location>
</feature>
<evidence type="ECO:0000256" key="1">
    <source>
        <dbReference type="SAM" id="Phobius"/>
    </source>
</evidence>
<dbReference type="Proteomes" id="UP000283269">
    <property type="component" value="Unassembled WGS sequence"/>
</dbReference>
<keyword evidence="1" id="KW-1133">Transmembrane helix</keyword>
<evidence type="ECO:0000313" key="2">
    <source>
        <dbReference type="EMBL" id="PPQ94337.1"/>
    </source>
</evidence>
<keyword evidence="3" id="KW-1185">Reference proteome</keyword>
<reference evidence="2 3" key="1">
    <citation type="journal article" date="2018" name="Evol. Lett.">
        <title>Horizontal gene cluster transfer increased hallucinogenic mushroom diversity.</title>
        <authorList>
            <person name="Reynolds H.T."/>
            <person name="Vijayakumar V."/>
            <person name="Gluck-Thaler E."/>
            <person name="Korotkin H.B."/>
            <person name="Matheny P.B."/>
            <person name="Slot J.C."/>
        </authorList>
    </citation>
    <scope>NUCLEOTIDE SEQUENCE [LARGE SCALE GENOMIC DNA]</scope>
    <source>
        <strain evidence="2 3">2631</strain>
    </source>
</reference>
<dbReference type="STRING" id="93625.A0A409XUG5"/>
<evidence type="ECO:0000313" key="3">
    <source>
        <dbReference type="Proteomes" id="UP000283269"/>
    </source>
</evidence>
<feature type="transmembrane region" description="Helical" evidence="1">
    <location>
        <begin position="134"/>
        <end position="155"/>
    </location>
</feature>